<feature type="non-terminal residue" evidence="1">
    <location>
        <position position="1"/>
    </location>
</feature>
<protein>
    <submittedName>
        <fullName evidence="1">ATP/GTP-binding protein</fullName>
    </submittedName>
</protein>
<accession>T1C8V6</accession>
<organism evidence="1">
    <name type="scientific">mine drainage metagenome</name>
    <dbReference type="NCBI Taxonomy" id="410659"/>
    <lineage>
        <taxon>unclassified sequences</taxon>
        <taxon>metagenomes</taxon>
        <taxon>ecological metagenomes</taxon>
    </lineage>
</organism>
<sequence length="86" mass="9373">SEGAFGVLVASIERELVLGRSEPGMLSDQADYLWRRCTGHIGSLMALVAEGCELAIGDGAERLTRQVLDRVVIDEDAETLYRRPAP</sequence>
<reference evidence="1" key="1">
    <citation type="submission" date="2013-08" db="EMBL/GenBank/DDBJ databases">
        <authorList>
            <person name="Mendez C."/>
            <person name="Richter M."/>
            <person name="Ferrer M."/>
            <person name="Sanchez J."/>
        </authorList>
    </citation>
    <scope>NUCLEOTIDE SEQUENCE</scope>
</reference>
<dbReference type="AlphaFoldDB" id="T1C8V6"/>
<name>T1C8V6_9ZZZZ</name>
<gene>
    <name evidence="1" type="ORF">B1B_07495</name>
</gene>
<evidence type="ECO:0000313" key="1">
    <source>
        <dbReference type="EMBL" id="EQD61869.1"/>
    </source>
</evidence>
<dbReference type="EMBL" id="AUZY01004773">
    <property type="protein sequence ID" value="EQD61869.1"/>
    <property type="molecule type" value="Genomic_DNA"/>
</dbReference>
<comment type="caution">
    <text evidence="1">The sequence shown here is derived from an EMBL/GenBank/DDBJ whole genome shotgun (WGS) entry which is preliminary data.</text>
</comment>
<reference evidence="1" key="2">
    <citation type="journal article" date="2014" name="ISME J.">
        <title>Microbial stratification in low pH oxic and suboxic macroscopic growths along an acid mine drainage.</title>
        <authorList>
            <person name="Mendez-Garcia C."/>
            <person name="Mesa V."/>
            <person name="Sprenger R.R."/>
            <person name="Richter M."/>
            <person name="Diez M.S."/>
            <person name="Solano J."/>
            <person name="Bargiela R."/>
            <person name="Golyshina O.V."/>
            <person name="Manteca A."/>
            <person name="Ramos J.L."/>
            <person name="Gallego J.R."/>
            <person name="Llorente I."/>
            <person name="Martins Dos Santos V.A."/>
            <person name="Jensen O.N."/>
            <person name="Pelaez A.I."/>
            <person name="Sanchez J."/>
            <person name="Ferrer M."/>
        </authorList>
    </citation>
    <scope>NUCLEOTIDE SEQUENCE</scope>
</reference>
<proteinExistence type="predicted"/>